<dbReference type="Gene3D" id="3.40.50.1980">
    <property type="entry name" value="Nitrogenase molybdenum iron protein domain"/>
    <property type="match status" value="2"/>
</dbReference>
<name>A0A917EHM8_9RHOB</name>
<dbReference type="InterPro" id="IPR006127">
    <property type="entry name" value="ZnuA-like"/>
</dbReference>
<dbReference type="InterPro" id="IPR050492">
    <property type="entry name" value="Bact_metal-bind_prot9"/>
</dbReference>
<dbReference type="GO" id="GO:0006829">
    <property type="term" value="P:zinc ion transport"/>
    <property type="evidence" value="ECO:0007669"/>
    <property type="project" value="UniProtKB-KW"/>
</dbReference>
<protein>
    <recommendedName>
        <fullName evidence="2">High-affinity zinc uptake system protein ZnuA</fullName>
    </recommendedName>
</protein>
<dbReference type="Proteomes" id="UP000612855">
    <property type="component" value="Unassembled WGS sequence"/>
</dbReference>
<gene>
    <name evidence="8" type="primary">znuA</name>
    <name evidence="8" type="ORF">GCM10011360_25080</name>
</gene>
<evidence type="ECO:0000256" key="3">
    <source>
        <dbReference type="ARBA" id="ARBA00022448"/>
    </source>
</evidence>
<comment type="similarity">
    <text evidence="1">Belongs to the bacterial solute-binding protein 9 family.</text>
</comment>
<feature type="region of interest" description="Disordered" evidence="6">
    <location>
        <begin position="102"/>
        <end position="186"/>
    </location>
</feature>
<dbReference type="PANTHER" id="PTHR42953:SF3">
    <property type="entry name" value="HIGH-AFFINITY ZINC UPTAKE SYSTEM PROTEIN ZNUA"/>
    <property type="match status" value="1"/>
</dbReference>
<dbReference type="AlphaFoldDB" id="A0A917EHM8"/>
<organism evidence="8 9">
    <name type="scientific">Primorskyibacter flagellatus</name>
    <dbReference type="NCBI Taxonomy" id="1387277"/>
    <lineage>
        <taxon>Bacteria</taxon>
        <taxon>Pseudomonadati</taxon>
        <taxon>Pseudomonadota</taxon>
        <taxon>Alphaproteobacteria</taxon>
        <taxon>Rhodobacterales</taxon>
        <taxon>Roseobacteraceae</taxon>
        <taxon>Primorskyibacter</taxon>
    </lineage>
</organism>
<reference evidence="9" key="1">
    <citation type="journal article" date="2019" name="Int. J. Syst. Evol. Microbiol.">
        <title>The Global Catalogue of Microorganisms (GCM) 10K type strain sequencing project: providing services to taxonomists for standard genome sequencing and annotation.</title>
        <authorList>
            <consortium name="The Broad Institute Genomics Platform"/>
            <consortium name="The Broad Institute Genome Sequencing Center for Infectious Disease"/>
            <person name="Wu L."/>
            <person name="Ma J."/>
        </authorList>
    </citation>
    <scope>NUCLEOTIDE SEQUENCE [LARGE SCALE GENOMIC DNA]</scope>
    <source>
        <strain evidence="9">CGMCC 1.12664</strain>
    </source>
</reference>
<evidence type="ECO:0000256" key="1">
    <source>
        <dbReference type="ARBA" id="ARBA00011028"/>
    </source>
</evidence>
<evidence type="ECO:0000256" key="7">
    <source>
        <dbReference type="SAM" id="SignalP"/>
    </source>
</evidence>
<dbReference type="RefSeq" id="WP_188478010.1">
    <property type="nucleotide sequence ID" value="NZ_BMFJ01000001.1"/>
</dbReference>
<evidence type="ECO:0000313" key="8">
    <source>
        <dbReference type="EMBL" id="GGE36271.1"/>
    </source>
</evidence>
<keyword evidence="9" id="KW-1185">Reference proteome</keyword>
<sequence>MYKPLLSGAAFLLLGTFSALAAPPKVITDIPAVHSLVAQVMAGAGAPELLLPPGSSPHGHQLRPSEAGLLSQSELLFWIGPEQAPWIENALHDIAPDTESVPLLSVPGTRLRTGGHHHDDSAPGSAPRDGHGTDETEGTHDDDDAHGHSHGGDHAQGQANDHAGEAGGMRDEDHTAGDGHVHEGIDTHAWLDPDNARIWLPIIAQHLSAADPENSALYEANSKAAIQRVAALTDRIAGTLDGLDGGYIVFHDAYGYFTDRFGLPPAGAISGGDAAPPGARRLAELQQSARDNDVRCLFTEPQFDGRISGRLAEALGLKIAVLDPVGATLPPGPDLYEGLLTGIADSLRTCLTD</sequence>
<evidence type="ECO:0000256" key="5">
    <source>
        <dbReference type="ARBA" id="ARBA00022906"/>
    </source>
</evidence>
<keyword evidence="3" id="KW-0813">Transport</keyword>
<dbReference type="Pfam" id="PF01297">
    <property type="entry name" value="ZnuA"/>
    <property type="match status" value="1"/>
</dbReference>
<feature type="signal peptide" evidence="7">
    <location>
        <begin position="1"/>
        <end position="21"/>
    </location>
</feature>
<evidence type="ECO:0000313" key="9">
    <source>
        <dbReference type="Proteomes" id="UP000612855"/>
    </source>
</evidence>
<keyword evidence="5" id="KW-0862">Zinc</keyword>
<dbReference type="PANTHER" id="PTHR42953">
    <property type="entry name" value="HIGH-AFFINITY ZINC UPTAKE SYSTEM PROTEIN ZNUA-RELATED"/>
    <property type="match status" value="1"/>
</dbReference>
<dbReference type="GO" id="GO:0046872">
    <property type="term" value="F:metal ion binding"/>
    <property type="evidence" value="ECO:0007669"/>
    <property type="project" value="InterPro"/>
</dbReference>
<feature type="chain" id="PRO_5037955474" description="High-affinity zinc uptake system protein ZnuA" evidence="7">
    <location>
        <begin position="22"/>
        <end position="353"/>
    </location>
</feature>
<keyword evidence="5" id="KW-0864">Zinc transport</keyword>
<dbReference type="SUPFAM" id="SSF53807">
    <property type="entry name" value="Helical backbone' metal receptor"/>
    <property type="match status" value="1"/>
</dbReference>
<accession>A0A917EHM8</accession>
<keyword evidence="4 7" id="KW-0732">Signal</keyword>
<feature type="compositionally biased region" description="Basic and acidic residues" evidence="6">
    <location>
        <begin position="162"/>
        <end position="186"/>
    </location>
</feature>
<evidence type="ECO:0000256" key="4">
    <source>
        <dbReference type="ARBA" id="ARBA00022729"/>
    </source>
</evidence>
<dbReference type="EMBL" id="BMFJ01000001">
    <property type="protein sequence ID" value="GGE36271.1"/>
    <property type="molecule type" value="Genomic_DNA"/>
</dbReference>
<feature type="compositionally biased region" description="Basic and acidic residues" evidence="6">
    <location>
        <begin position="128"/>
        <end position="153"/>
    </location>
</feature>
<keyword evidence="5" id="KW-0406">Ion transport</keyword>
<proteinExistence type="inferred from homology"/>
<evidence type="ECO:0000256" key="6">
    <source>
        <dbReference type="SAM" id="MobiDB-lite"/>
    </source>
</evidence>
<comment type="caution">
    <text evidence="8">The sequence shown here is derived from an EMBL/GenBank/DDBJ whole genome shotgun (WGS) entry which is preliminary data.</text>
</comment>
<evidence type="ECO:0000256" key="2">
    <source>
        <dbReference type="ARBA" id="ARBA00015915"/>
    </source>
</evidence>